<dbReference type="Proteomes" id="UP001324427">
    <property type="component" value="Unassembled WGS sequence"/>
</dbReference>
<evidence type="ECO:0000313" key="3">
    <source>
        <dbReference type="Proteomes" id="UP001324427"/>
    </source>
</evidence>
<protein>
    <recommendedName>
        <fullName evidence="1">Saccharopine dehydrogenase NADP binding domain-containing protein</fullName>
    </recommendedName>
</protein>
<feature type="domain" description="Saccharopine dehydrogenase NADP binding" evidence="1">
    <location>
        <begin position="5"/>
        <end position="120"/>
    </location>
</feature>
<dbReference type="InterPro" id="IPR036291">
    <property type="entry name" value="NAD(P)-bd_dom_sf"/>
</dbReference>
<evidence type="ECO:0000313" key="2">
    <source>
        <dbReference type="EMBL" id="KAK4543220.1"/>
    </source>
</evidence>
<dbReference type="PANTHER" id="PTHR43781">
    <property type="entry name" value="SACCHAROPINE DEHYDROGENASE"/>
    <property type="match status" value="1"/>
</dbReference>
<dbReference type="AlphaFoldDB" id="A0AAV9JD69"/>
<proteinExistence type="predicted"/>
<dbReference type="Gene3D" id="3.40.50.720">
    <property type="entry name" value="NAD(P)-binding Rossmann-like Domain"/>
    <property type="match status" value="1"/>
</dbReference>
<dbReference type="Pfam" id="PF03435">
    <property type="entry name" value="Sacchrp_dh_NADP"/>
    <property type="match status" value="1"/>
</dbReference>
<organism evidence="2 3">
    <name type="scientific">Oleoguttula mirabilis</name>
    <dbReference type="NCBI Taxonomy" id="1507867"/>
    <lineage>
        <taxon>Eukaryota</taxon>
        <taxon>Fungi</taxon>
        <taxon>Dikarya</taxon>
        <taxon>Ascomycota</taxon>
        <taxon>Pezizomycotina</taxon>
        <taxon>Dothideomycetes</taxon>
        <taxon>Dothideomycetidae</taxon>
        <taxon>Mycosphaerellales</taxon>
        <taxon>Teratosphaeriaceae</taxon>
        <taxon>Oleoguttula</taxon>
    </lineage>
</organism>
<accession>A0AAV9JD69</accession>
<gene>
    <name evidence="2" type="ORF">LTR36_005770</name>
</gene>
<name>A0AAV9JD69_9PEZI</name>
<dbReference type="PANTHER" id="PTHR43781:SF1">
    <property type="entry name" value="SACCHAROPINE DEHYDROGENASE"/>
    <property type="match status" value="1"/>
</dbReference>
<evidence type="ECO:0000259" key="1">
    <source>
        <dbReference type="Pfam" id="PF03435"/>
    </source>
</evidence>
<dbReference type="InterPro" id="IPR005097">
    <property type="entry name" value="Sacchrp_dh_NADP-bd"/>
</dbReference>
<dbReference type="SUPFAM" id="SSF51735">
    <property type="entry name" value="NAD(P)-binding Rossmann-fold domains"/>
    <property type="match status" value="1"/>
</dbReference>
<sequence>MGSLLVYGATGYTGRLIAENAVAQEVSVILGGRNEQRLKSLASALGTQYRVFGLDDATAMDAALTDVAVVLNCAGPFKHTSLPLMEAAVRTHTHYLDVAAELDSYQLAEKLDAAAKAAGVLLLPGCGGSVAMLGCLAFHALQRATQPKSIRVALQVAGPISRGSAISAAAGVTSDLLYRKDGTLQPATPDGLRDFDFGKGPVSCFPVTLPDLITIYHATQVPNIKTYVHVAGEDAFPSGDLADLPDGPTAAQREANRYHAAVEVIGEDGCSVHAVLDTVNGYTFTALAAVEAARRVMGGEVRGGFQTPVGLFGVGFVETIADSRIVDL</sequence>
<comment type="caution">
    <text evidence="2">The sequence shown here is derived from an EMBL/GenBank/DDBJ whole genome shotgun (WGS) entry which is preliminary data.</text>
</comment>
<dbReference type="EMBL" id="JAVFHQ010000034">
    <property type="protein sequence ID" value="KAK4543220.1"/>
    <property type="molecule type" value="Genomic_DNA"/>
</dbReference>
<keyword evidence="3" id="KW-1185">Reference proteome</keyword>
<reference evidence="2 3" key="1">
    <citation type="submission" date="2021-11" db="EMBL/GenBank/DDBJ databases">
        <title>Black yeast isolated from Biological Soil Crust.</title>
        <authorList>
            <person name="Kurbessoian T."/>
        </authorList>
    </citation>
    <scope>NUCLEOTIDE SEQUENCE [LARGE SCALE GENOMIC DNA]</scope>
    <source>
        <strain evidence="2 3">CCFEE 5522</strain>
    </source>
</reference>